<dbReference type="EMBL" id="UINC01195804">
    <property type="protein sequence ID" value="SVE12543.1"/>
    <property type="molecule type" value="Genomic_DNA"/>
</dbReference>
<sequence>MYADSIDTVDPDYDFVEERSKSGRKVYWDDQFPHEYLESPPYDGILVSMGIVGDHKFTGKYTQAQSMRFRRVGARKFLRIDKPAFKHLDIYGDCGAFNYSGLSEPPYKPS</sequence>
<gene>
    <name evidence="1" type="ORF">METZ01_LOCUS465397</name>
</gene>
<protein>
    <submittedName>
        <fullName evidence="1">Uncharacterized protein</fullName>
    </submittedName>
</protein>
<feature type="non-terminal residue" evidence="1">
    <location>
        <position position="110"/>
    </location>
</feature>
<accession>A0A383AY90</accession>
<dbReference type="AlphaFoldDB" id="A0A383AY90"/>
<proteinExistence type="predicted"/>
<evidence type="ECO:0000313" key="1">
    <source>
        <dbReference type="EMBL" id="SVE12543.1"/>
    </source>
</evidence>
<organism evidence="1">
    <name type="scientific">marine metagenome</name>
    <dbReference type="NCBI Taxonomy" id="408172"/>
    <lineage>
        <taxon>unclassified sequences</taxon>
        <taxon>metagenomes</taxon>
        <taxon>ecological metagenomes</taxon>
    </lineage>
</organism>
<name>A0A383AY90_9ZZZZ</name>
<reference evidence="1" key="1">
    <citation type="submission" date="2018-05" db="EMBL/GenBank/DDBJ databases">
        <authorList>
            <person name="Lanie J.A."/>
            <person name="Ng W.-L."/>
            <person name="Kazmierczak K.M."/>
            <person name="Andrzejewski T.M."/>
            <person name="Davidsen T.M."/>
            <person name="Wayne K.J."/>
            <person name="Tettelin H."/>
            <person name="Glass J.I."/>
            <person name="Rusch D."/>
            <person name="Podicherti R."/>
            <person name="Tsui H.-C.T."/>
            <person name="Winkler M.E."/>
        </authorList>
    </citation>
    <scope>NUCLEOTIDE SEQUENCE</scope>
</reference>